<reference evidence="8" key="1">
    <citation type="journal article" date="2018" name="Front. Microbiol.">
        <title>Genome-Based Analysis Reveals the Taxonomy and Diversity of the Family Idiomarinaceae.</title>
        <authorList>
            <person name="Liu Y."/>
            <person name="Lai Q."/>
            <person name="Shao Z."/>
        </authorList>
    </citation>
    <scope>NUCLEOTIDE SEQUENCE [LARGE SCALE GENOMIC DNA]</scope>
    <source>
        <strain evidence="8">GBPy7</strain>
    </source>
</reference>
<keyword evidence="4" id="KW-0560">Oxidoreductase</keyword>
<dbReference type="GO" id="GO:0031418">
    <property type="term" value="F:L-ascorbic acid binding"/>
    <property type="evidence" value="ECO:0007669"/>
    <property type="project" value="InterPro"/>
</dbReference>
<comment type="cofactor">
    <cofactor evidence="1">
        <name>L-ascorbate</name>
        <dbReference type="ChEBI" id="CHEBI:38290"/>
    </cofactor>
</comment>
<dbReference type="AlphaFoldDB" id="A0A432W294"/>
<dbReference type="InterPro" id="IPR006620">
    <property type="entry name" value="Pro_4_hyd_alph"/>
</dbReference>
<sequence>MNFIEVYENALSPDLCARLRKIFDSGVARPGATGHGVEPEKKISEDIVLNQFPEFAGLLEEVSTITADHMARYFAKYHFALIAPLALTVRDENGQPVALTHDNYEQYGRGKEGQFMRFLYRLGPIQAQKYKQGLGNYNYWHCEVYPQKGSVEALHRTLLFMFYLNNVEEGGETEFYYQNERIKPRAGSMVVAPAYFTHTHRGLVPKSSDKYILTSWVLMNQSQHLFR</sequence>
<dbReference type="PANTHER" id="PTHR10869:SF246">
    <property type="entry name" value="TRANSMEMBRANE PROLYL 4-HYDROXYLASE"/>
    <property type="match status" value="1"/>
</dbReference>
<dbReference type="EMBL" id="PIPJ01000001">
    <property type="protein sequence ID" value="RUO23283.1"/>
    <property type="molecule type" value="Genomic_DNA"/>
</dbReference>
<dbReference type="PANTHER" id="PTHR10869">
    <property type="entry name" value="PROLYL 4-HYDROXYLASE ALPHA SUBUNIT"/>
    <property type="match status" value="1"/>
</dbReference>
<feature type="domain" description="Prolyl 4-hydroxylase alpha subunit" evidence="6">
    <location>
        <begin position="2"/>
        <end position="218"/>
    </location>
</feature>
<evidence type="ECO:0000259" key="6">
    <source>
        <dbReference type="SMART" id="SM00702"/>
    </source>
</evidence>
<keyword evidence="3" id="KW-0223">Dioxygenase</keyword>
<evidence type="ECO:0000313" key="8">
    <source>
        <dbReference type="Proteomes" id="UP000288395"/>
    </source>
</evidence>
<dbReference type="InterPro" id="IPR044862">
    <property type="entry name" value="Pro_4_hyd_alph_FE2OG_OXY"/>
</dbReference>
<comment type="caution">
    <text evidence="7">The sequence shown here is derived from an EMBL/GenBank/DDBJ whole genome shotgun (WGS) entry which is preliminary data.</text>
</comment>
<dbReference type="SMART" id="SM00702">
    <property type="entry name" value="P4Hc"/>
    <property type="match status" value="1"/>
</dbReference>
<name>A0A432W294_9GAMM</name>
<evidence type="ECO:0000256" key="2">
    <source>
        <dbReference type="ARBA" id="ARBA00022723"/>
    </source>
</evidence>
<accession>A0A432W294</accession>
<dbReference type="RefSeq" id="WP_126764826.1">
    <property type="nucleotide sequence ID" value="NZ_PIPJ01000001.1"/>
</dbReference>
<keyword evidence="5" id="KW-0408">Iron</keyword>
<dbReference type="GO" id="GO:0016705">
    <property type="term" value="F:oxidoreductase activity, acting on paired donors, with incorporation or reduction of molecular oxygen"/>
    <property type="evidence" value="ECO:0007669"/>
    <property type="project" value="InterPro"/>
</dbReference>
<evidence type="ECO:0000256" key="5">
    <source>
        <dbReference type="ARBA" id="ARBA00023004"/>
    </source>
</evidence>
<evidence type="ECO:0000256" key="1">
    <source>
        <dbReference type="ARBA" id="ARBA00001961"/>
    </source>
</evidence>
<evidence type="ECO:0000256" key="3">
    <source>
        <dbReference type="ARBA" id="ARBA00022964"/>
    </source>
</evidence>
<gene>
    <name evidence="7" type="ORF">CWE08_01120</name>
</gene>
<dbReference type="InterPro" id="IPR045054">
    <property type="entry name" value="P4HA-like"/>
</dbReference>
<dbReference type="OrthoDB" id="564897at2"/>
<keyword evidence="2" id="KW-0479">Metal-binding</keyword>
<dbReference type="GO" id="GO:0051213">
    <property type="term" value="F:dioxygenase activity"/>
    <property type="evidence" value="ECO:0007669"/>
    <property type="project" value="UniProtKB-KW"/>
</dbReference>
<evidence type="ECO:0000256" key="4">
    <source>
        <dbReference type="ARBA" id="ARBA00023002"/>
    </source>
</evidence>
<dbReference type="Proteomes" id="UP000288395">
    <property type="component" value="Unassembled WGS sequence"/>
</dbReference>
<dbReference type="Pfam" id="PF13640">
    <property type="entry name" value="2OG-FeII_Oxy_3"/>
    <property type="match status" value="1"/>
</dbReference>
<organism evidence="7 8">
    <name type="scientific">Aliidiomarina iranensis</name>
    <dbReference type="NCBI Taxonomy" id="1434071"/>
    <lineage>
        <taxon>Bacteria</taxon>
        <taxon>Pseudomonadati</taxon>
        <taxon>Pseudomonadota</taxon>
        <taxon>Gammaproteobacteria</taxon>
        <taxon>Alteromonadales</taxon>
        <taxon>Idiomarinaceae</taxon>
        <taxon>Aliidiomarina</taxon>
    </lineage>
</organism>
<dbReference type="GO" id="GO:0005506">
    <property type="term" value="F:iron ion binding"/>
    <property type="evidence" value="ECO:0007669"/>
    <property type="project" value="InterPro"/>
</dbReference>
<protein>
    <submittedName>
        <fullName evidence="7">Proline hydroxylase</fullName>
    </submittedName>
</protein>
<proteinExistence type="predicted"/>
<keyword evidence="8" id="KW-1185">Reference proteome</keyword>
<evidence type="ECO:0000313" key="7">
    <source>
        <dbReference type="EMBL" id="RUO23283.1"/>
    </source>
</evidence>
<dbReference type="Gene3D" id="2.60.120.620">
    <property type="entry name" value="q2cbj1_9rhob like domain"/>
    <property type="match status" value="1"/>
</dbReference>